<protein>
    <submittedName>
        <fullName evidence="2">Uncharacterized protein</fullName>
    </submittedName>
</protein>
<accession>A0A8H7RHG8</accession>
<organism evidence="2 3">
    <name type="scientific">Mucor saturninus</name>
    <dbReference type="NCBI Taxonomy" id="64648"/>
    <lineage>
        <taxon>Eukaryota</taxon>
        <taxon>Fungi</taxon>
        <taxon>Fungi incertae sedis</taxon>
        <taxon>Mucoromycota</taxon>
        <taxon>Mucoromycotina</taxon>
        <taxon>Mucoromycetes</taxon>
        <taxon>Mucorales</taxon>
        <taxon>Mucorineae</taxon>
        <taxon>Mucoraceae</taxon>
        <taxon>Mucor</taxon>
    </lineage>
</organism>
<proteinExistence type="predicted"/>
<dbReference type="OrthoDB" id="2263388at2759"/>
<evidence type="ECO:0000256" key="1">
    <source>
        <dbReference type="SAM" id="MobiDB-lite"/>
    </source>
</evidence>
<sequence length="521" mass="58865">MVYPNRIHKSLTSSRVHRQGRADRLPSFMSPAANTNQANSEVNDVDMDAVHTVPLAHVNVKTIPAEQGFDEGLEHDQFLESDIPDDFEKPQIYQDSYIKDVLTPEYPFNNDEYDSIQFMYSCVKSNMTVEAVREMKRLMELFTNRERSTSIQKTKFYAPEAGLAMIKRRLQLDFVREYEICSKKSCYLFDPIIDVNMATCPQCGAVRRATSVVKMVDIGDHLARMRTCNAFRKEVEQYREVIDAIEEGDPYTDFFSGLAFKELKAKGLFSGKHNLAIVLCVDGFTSKVFRQSIVMVQVIIPSIDPSIRDLDQLSKQPLVVKRNGEHVATSNVFRFGVIADGVEINQRLLMFGGHTGFYGFEGVHPVEDKKGGMYFIKRDAAMRSEESLLVANADNTYGIKKPSPFGQLNTFLGIDFFFCDELHMLSNVSKLCFDILSPSYNTRFEFVGNESNGSSKYMHSDNVRSMYRSVDWIAWLMYVVPTIVAPLLPASSITKAFIALSLNLVCSGLLPSPTLKKSKGI</sequence>
<comment type="caution">
    <text evidence="2">The sequence shown here is derived from an EMBL/GenBank/DDBJ whole genome shotgun (WGS) entry which is preliminary data.</text>
</comment>
<name>A0A8H7RHG8_9FUNG</name>
<feature type="region of interest" description="Disordered" evidence="1">
    <location>
        <begin position="1"/>
        <end position="21"/>
    </location>
</feature>
<dbReference type="Proteomes" id="UP000603453">
    <property type="component" value="Unassembled WGS sequence"/>
</dbReference>
<gene>
    <name evidence="2" type="ORF">INT47_006346</name>
</gene>
<evidence type="ECO:0000313" key="3">
    <source>
        <dbReference type="Proteomes" id="UP000603453"/>
    </source>
</evidence>
<evidence type="ECO:0000313" key="2">
    <source>
        <dbReference type="EMBL" id="KAG2211226.1"/>
    </source>
</evidence>
<dbReference type="EMBL" id="JAEPRD010000009">
    <property type="protein sequence ID" value="KAG2211226.1"/>
    <property type="molecule type" value="Genomic_DNA"/>
</dbReference>
<dbReference type="AlphaFoldDB" id="A0A8H7RHG8"/>
<keyword evidence="3" id="KW-1185">Reference proteome</keyword>
<reference evidence="2" key="1">
    <citation type="submission" date="2020-12" db="EMBL/GenBank/DDBJ databases">
        <title>Metabolic potential, ecology and presence of endohyphal bacteria is reflected in genomic diversity of Mucoromycotina.</title>
        <authorList>
            <person name="Muszewska A."/>
            <person name="Okrasinska A."/>
            <person name="Steczkiewicz K."/>
            <person name="Drgas O."/>
            <person name="Orlowska M."/>
            <person name="Perlinska-Lenart U."/>
            <person name="Aleksandrzak-Piekarczyk T."/>
            <person name="Szatraj K."/>
            <person name="Zielenkiewicz U."/>
            <person name="Pilsyk S."/>
            <person name="Malc E."/>
            <person name="Mieczkowski P."/>
            <person name="Kruszewska J.S."/>
            <person name="Biernat P."/>
            <person name="Pawlowska J."/>
        </authorList>
    </citation>
    <scope>NUCLEOTIDE SEQUENCE</scope>
    <source>
        <strain evidence="2">WA0000017839</strain>
    </source>
</reference>